<evidence type="ECO:0000313" key="3">
    <source>
        <dbReference type="EMBL" id="GGF40649.1"/>
    </source>
</evidence>
<keyword evidence="2" id="KW-0472">Membrane</keyword>
<name>A0ABQ1V621_9NOCA</name>
<evidence type="ECO:0000256" key="2">
    <source>
        <dbReference type="SAM" id="Phobius"/>
    </source>
</evidence>
<dbReference type="RefSeq" id="WP_229705354.1">
    <property type="nucleotide sequence ID" value="NZ_BMCS01000003.1"/>
</dbReference>
<sequence>MNQTLTRHTSTTVTAPVRTSDTVRRTAVHGAPARRRATTGGLRPDVRRPAGRRPEVARPRTGAACGDARRQAPPALRPAPIGWAVAVVVGIGLAIVMWMMVVSGSVFADSTAPAVSGTELVHVRGGESLGELAGRVAPDQPMSSVVATIKDLNHLSGSAITAGQPLLAPTYLR</sequence>
<feature type="compositionally biased region" description="Polar residues" evidence="1">
    <location>
        <begin position="1"/>
        <end position="20"/>
    </location>
</feature>
<evidence type="ECO:0000313" key="4">
    <source>
        <dbReference type="Proteomes" id="UP000632454"/>
    </source>
</evidence>
<feature type="region of interest" description="Disordered" evidence="1">
    <location>
        <begin position="1"/>
        <end position="73"/>
    </location>
</feature>
<feature type="compositionally biased region" description="Basic and acidic residues" evidence="1">
    <location>
        <begin position="44"/>
        <end position="58"/>
    </location>
</feature>
<evidence type="ECO:0000256" key="1">
    <source>
        <dbReference type="SAM" id="MobiDB-lite"/>
    </source>
</evidence>
<protein>
    <recommendedName>
        <fullName evidence="5">LysM domain-containing protein</fullName>
    </recommendedName>
</protein>
<keyword evidence="2" id="KW-1133">Transmembrane helix</keyword>
<feature type="transmembrane region" description="Helical" evidence="2">
    <location>
        <begin position="79"/>
        <end position="101"/>
    </location>
</feature>
<dbReference type="EMBL" id="BMCS01000003">
    <property type="protein sequence ID" value="GGF40649.1"/>
    <property type="molecule type" value="Genomic_DNA"/>
</dbReference>
<keyword evidence="2" id="KW-0812">Transmembrane</keyword>
<proteinExistence type="predicted"/>
<dbReference type="Proteomes" id="UP000632454">
    <property type="component" value="Unassembled WGS sequence"/>
</dbReference>
<evidence type="ECO:0008006" key="5">
    <source>
        <dbReference type="Google" id="ProtNLM"/>
    </source>
</evidence>
<organism evidence="3 4">
    <name type="scientific">Williamsia phyllosphaerae</name>
    <dbReference type="NCBI Taxonomy" id="885042"/>
    <lineage>
        <taxon>Bacteria</taxon>
        <taxon>Bacillati</taxon>
        <taxon>Actinomycetota</taxon>
        <taxon>Actinomycetes</taxon>
        <taxon>Mycobacteriales</taxon>
        <taxon>Nocardiaceae</taxon>
        <taxon>Williamsia</taxon>
    </lineage>
</organism>
<accession>A0ABQ1V621</accession>
<keyword evidence="4" id="KW-1185">Reference proteome</keyword>
<gene>
    <name evidence="3" type="ORF">GCM10007298_40480</name>
</gene>
<reference evidence="4" key="1">
    <citation type="journal article" date="2019" name="Int. J. Syst. Evol. Microbiol.">
        <title>The Global Catalogue of Microorganisms (GCM) 10K type strain sequencing project: providing services to taxonomists for standard genome sequencing and annotation.</title>
        <authorList>
            <consortium name="The Broad Institute Genomics Platform"/>
            <consortium name="The Broad Institute Genome Sequencing Center for Infectious Disease"/>
            <person name="Wu L."/>
            <person name="Ma J."/>
        </authorList>
    </citation>
    <scope>NUCLEOTIDE SEQUENCE [LARGE SCALE GENOMIC DNA]</scope>
    <source>
        <strain evidence="4">CCM 7855</strain>
    </source>
</reference>
<comment type="caution">
    <text evidence="3">The sequence shown here is derived from an EMBL/GenBank/DDBJ whole genome shotgun (WGS) entry which is preliminary data.</text>
</comment>